<protein>
    <submittedName>
        <fullName evidence="1">Uncharacterized protein</fullName>
    </submittedName>
</protein>
<gene>
    <name evidence="1" type="ORF">NM688_g3083</name>
</gene>
<keyword evidence="2" id="KW-1185">Reference proteome</keyword>
<dbReference type="Proteomes" id="UP001148662">
    <property type="component" value="Unassembled WGS sequence"/>
</dbReference>
<name>A0ACC1T6R8_9APHY</name>
<organism evidence="1 2">
    <name type="scientific">Phlebia brevispora</name>
    <dbReference type="NCBI Taxonomy" id="194682"/>
    <lineage>
        <taxon>Eukaryota</taxon>
        <taxon>Fungi</taxon>
        <taxon>Dikarya</taxon>
        <taxon>Basidiomycota</taxon>
        <taxon>Agaricomycotina</taxon>
        <taxon>Agaricomycetes</taxon>
        <taxon>Polyporales</taxon>
        <taxon>Meruliaceae</taxon>
        <taxon>Phlebia</taxon>
    </lineage>
</organism>
<dbReference type="EMBL" id="JANHOG010000426">
    <property type="protein sequence ID" value="KAJ3554486.1"/>
    <property type="molecule type" value="Genomic_DNA"/>
</dbReference>
<sequence length="145" mass="15294">MRFATSIIAALAAAVMAAAQTTIMVGGDANTPGGIFQFIPPNITATNGTVVTFMYSGSPGNHTVVQSTFSNPCQQMAGGFDSGFIFVPQNTTSGFPTWNLTITNDQEPIWFYCAQLAPSPHCNAGMVGYVCLNYWVSHIASCAVV</sequence>
<reference evidence="1" key="1">
    <citation type="submission" date="2022-07" db="EMBL/GenBank/DDBJ databases">
        <title>Genome Sequence of Phlebia brevispora.</title>
        <authorList>
            <person name="Buettner E."/>
        </authorList>
    </citation>
    <scope>NUCLEOTIDE SEQUENCE</scope>
    <source>
        <strain evidence="1">MPL23</strain>
    </source>
</reference>
<evidence type="ECO:0000313" key="2">
    <source>
        <dbReference type="Proteomes" id="UP001148662"/>
    </source>
</evidence>
<comment type="caution">
    <text evidence="1">The sequence shown here is derived from an EMBL/GenBank/DDBJ whole genome shotgun (WGS) entry which is preliminary data.</text>
</comment>
<accession>A0ACC1T6R8</accession>
<proteinExistence type="predicted"/>
<evidence type="ECO:0000313" key="1">
    <source>
        <dbReference type="EMBL" id="KAJ3554486.1"/>
    </source>
</evidence>